<evidence type="ECO:0000313" key="2">
    <source>
        <dbReference type="EMBL" id="CAD7457790.1"/>
    </source>
</evidence>
<dbReference type="AlphaFoldDB" id="A0A7R9IG64"/>
<feature type="region of interest" description="Disordered" evidence="1">
    <location>
        <begin position="1"/>
        <end position="36"/>
    </location>
</feature>
<feature type="compositionally biased region" description="Basic and acidic residues" evidence="1">
    <location>
        <begin position="14"/>
        <end position="27"/>
    </location>
</feature>
<organism evidence="2">
    <name type="scientific">Timema tahoe</name>
    <dbReference type="NCBI Taxonomy" id="61484"/>
    <lineage>
        <taxon>Eukaryota</taxon>
        <taxon>Metazoa</taxon>
        <taxon>Ecdysozoa</taxon>
        <taxon>Arthropoda</taxon>
        <taxon>Hexapoda</taxon>
        <taxon>Insecta</taxon>
        <taxon>Pterygota</taxon>
        <taxon>Neoptera</taxon>
        <taxon>Polyneoptera</taxon>
        <taxon>Phasmatodea</taxon>
        <taxon>Timematodea</taxon>
        <taxon>Timematoidea</taxon>
        <taxon>Timematidae</taxon>
        <taxon>Timema</taxon>
    </lineage>
</organism>
<accession>A0A7R9IG64</accession>
<evidence type="ECO:0000256" key="1">
    <source>
        <dbReference type="SAM" id="MobiDB-lite"/>
    </source>
</evidence>
<protein>
    <submittedName>
        <fullName evidence="2">Uncharacterized protein</fullName>
    </submittedName>
</protein>
<sequence>MLSSTAEDGEIEEVYPHSREGRVENHFGGKTTLRTPDRDSNLGLPVIGSLVYCKSSALDHMATEADVFLVKSLLLELSSHSLRIFFGIRRDEDKRQVLILLVCESNYAE</sequence>
<name>A0A7R9IG64_9NEOP</name>
<dbReference type="EMBL" id="OE001902">
    <property type="protein sequence ID" value="CAD7457790.1"/>
    <property type="molecule type" value="Genomic_DNA"/>
</dbReference>
<reference evidence="2" key="1">
    <citation type="submission" date="2020-11" db="EMBL/GenBank/DDBJ databases">
        <authorList>
            <person name="Tran Van P."/>
        </authorList>
    </citation>
    <scope>NUCLEOTIDE SEQUENCE</scope>
</reference>
<gene>
    <name evidence="2" type="ORF">TTEB3V08_LOCUS5781</name>
</gene>
<proteinExistence type="predicted"/>